<dbReference type="AlphaFoldDB" id="A0AAV5WTC6"/>
<keyword evidence="1" id="KW-0812">Transmembrane</keyword>
<proteinExistence type="predicted"/>
<dbReference type="Proteomes" id="UP001432322">
    <property type="component" value="Unassembled WGS sequence"/>
</dbReference>
<gene>
    <name evidence="2" type="ORF">PFISCL1PPCAC_25241</name>
</gene>
<reference evidence="2" key="1">
    <citation type="submission" date="2023-10" db="EMBL/GenBank/DDBJ databases">
        <title>Genome assembly of Pristionchus species.</title>
        <authorList>
            <person name="Yoshida K."/>
            <person name="Sommer R.J."/>
        </authorList>
    </citation>
    <scope>NUCLEOTIDE SEQUENCE</scope>
    <source>
        <strain evidence="2">RS5133</strain>
    </source>
</reference>
<feature type="transmembrane region" description="Helical" evidence="1">
    <location>
        <begin position="51"/>
        <end position="70"/>
    </location>
</feature>
<evidence type="ECO:0000256" key="1">
    <source>
        <dbReference type="SAM" id="Phobius"/>
    </source>
</evidence>
<feature type="non-terminal residue" evidence="2">
    <location>
        <position position="1"/>
    </location>
</feature>
<dbReference type="EMBL" id="BTSY01000006">
    <property type="protein sequence ID" value="GMT33944.1"/>
    <property type="molecule type" value="Genomic_DNA"/>
</dbReference>
<feature type="transmembrane region" description="Helical" evidence="1">
    <location>
        <begin position="20"/>
        <end position="39"/>
    </location>
</feature>
<protein>
    <submittedName>
        <fullName evidence="2">Uncharacterized protein</fullName>
    </submittedName>
</protein>
<accession>A0AAV5WTC6</accession>
<sequence length="119" mass="13208">SSDYWFDTSNQLHISLASTFVQILFCLVTLLSNLLLAYTLSDAPFPRLPKVLLLLANLGFFLLALTHAIVVTQEWIDARCEKEEGLIGVTVIHEAAFALENASLCVLVCERLLSILSTR</sequence>
<comment type="caution">
    <text evidence="2">The sequence shown here is derived from an EMBL/GenBank/DDBJ whole genome shotgun (WGS) entry which is preliminary data.</text>
</comment>
<organism evidence="2 3">
    <name type="scientific">Pristionchus fissidentatus</name>
    <dbReference type="NCBI Taxonomy" id="1538716"/>
    <lineage>
        <taxon>Eukaryota</taxon>
        <taxon>Metazoa</taxon>
        <taxon>Ecdysozoa</taxon>
        <taxon>Nematoda</taxon>
        <taxon>Chromadorea</taxon>
        <taxon>Rhabditida</taxon>
        <taxon>Rhabditina</taxon>
        <taxon>Diplogasteromorpha</taxon>
        <taxon>Diplogasteroidea</taxon>
        <taxon>Neodiplogasteridae</taxon>
        <taxon>Pristionchus</taxon>
    </lineage>
</organism>
<keyword evidence="1" id="KW-1133">Transmembrane helix</keyword>
<evidence type="ECO:0000313" key="3">
    <source>
        <dbReference type="Proteomes" id="UP001432322"/>
    </source>
</evidence>
<keyword evidence="3" id="KW-1185">Reference proteome</keyword>
<name>A0AAV5WTC6_9BILA</name>
<feature type="non-terminal residue" evidence="2">
    <location>
        <position position="119"/>
    </location>
</feature>
<keyword evidence="1" id="KW-0472">Membrane</keyword>
<evidence type="ECO:0000313" key="2">
    <source>
        <dbReference type="EMBL" id="GMT33944.1"/>
    </source>
</evidence>